<reference evidence="3" key="1">
    <citation type="submission" date="2020-01" db="EMBL/GenBank/DDBJ databases">
        <title>Development of genomics and gene disruption for Polysphondylium violaceum indicates a role for the polyketide synthase stlB in stalk morphogenesis.</title>
        <authorList>
            <person name="Narita B."/>
            <person name="Kawabe Y."/>
            <person name="Kin K."/>
            <person name="Saito T."/>
            <person name="Gibbs R."/>
            <person name="Kuspa A."/>
            <person name="Muzny D."/>
            <person name="Queller D."/>
            <person name="Richards S."/>
            <person name="Strassman J."/>
            <person name="Sucgang R."/>
            <person name="Worley K."/>
            <person name="Schaap P."/>
        </authorList>
    </citation>
    <scope>NUCLEOTIDE SEQUENCE</scope>
    <source>
        <strain evidence="3">QSvi11</strain>
    </source>
</reference>
<keyword evidence="2" id="KW-0732">Signal</keyword>
<evidence type="ECO:0000256" key="2">
    <source>
        <dbReference type="SAM" id="SignalP"/>
    </source>
</evidence>
<dbReference type="Proteomes" id="UP000695562">
    <property type="component" value="Unassembled WGS sequence"/>
</dbReference>
<evidence type="ECO:0000313" key="3">
    <source>
        <dbReference type="EMBL" id="KAF2076509.1"/>
    </source>
</evidence>
<gene>
    <name evidence="3" type="ORF">CYY_002187</name>
</gene>
<protein>
    <recommendedName>
        <fullName evidence="5">FZ domain-containing protein</fullName>
    </recommendedName>
</protein>
<feature type="transmembrane region" description="Helical" evidence="1">
    <location>
        <begin position="220"/>
        <end position="240"/>
    </location>
</feature>
<dbReference type="EMBL" id="AJWJ01000058">
    <property type="protein sequence ID" value="KAF2076509.1"/>
    <property type="molecule type" value="Genomic_DNA"/>
</dbReference>
<feature type="signal peptide" evidence="2">
    <location>
        <begin position="1"/>
        <end position="21"/>
    </location>
</feature>
<organism evidence="3 4">
    <name type="scientific">Polysphondylium violaceum</name>
    <dbReference type="NCBI Taxonomy" id="133409"/>
    <lineage>
        <taxon>Eukaryota</taxon>
        <taxon>Amoebozoa</taxon>
        <taxon>Evosea</taxon>
        <taxon>Eumycetozoa</taxon>
        <taxon>Dictyostelia</taxon>
        <taxon>Dictyosteliales</taxon>
        <taxon>Dictyosteliaceae</taxon>
        <taxon>Polysphondylium</taxon>
    </lineage>
</organism>
<name>A0A8J4Q208_9MYCE</name>
<keyword evidence="4" id="KW-1185">Reference proteome</keyword>
<proteinExistence type="predicted"/>
<accession>A0A8J4Q208</accession>
<sequence length="246" mass="27416">MSFTFIYILLSLLLIIHISYGQNGGGDEMFVFNVTSKGDFRICPLSVGDLVRINATQMFQGPGENVGTYLIGQNIELDNKTVQVFHFENQPVDYAMDSYIEFVINQTKKVPGFSNQCIEQLVTYLCTYRYVKYGYEPCNTICDSFEKECPNTLMVDEAGTGLKFNVVPTVTSCLEHGVTEVNTTMCSSASVLGRFNFTDTMPLTKTNVIKYPGGQTKGTILGFGVLVGVLLIIFGLDLIMRFQQKK</sequence>
<evidence type="ECO:0000313" key="4">
    <source>
        <dbReference type="Proteomes" id="UP000695562"/>
    </source>
</evidence>
<keyword evidence="1" id="KW-0812">Transmembrane</keyword>
<evidence type="ECO:0000256" key="1">
    <source>
        <dbReference type="SAM" id="Phobius"/>
    </source>
</evidence>
<keyword evidence="1" id="KW-0472">Membrane</keyword>
<evidence type="ECO:0008006" key="5">
    <source>
        <dbReference type="Google" id="ProtNLM"/>
    </source>
</evidence>
<feature type="chain" id="PRO_5035193127" description="FZ domain-containing protein" evidence="2">
    <location>
        <begin position="22"/>
        <end position="246"/>
    </location>
</feature>
<comment type="caution">
    <text evidence="3">The sequence shown here is derived from an EMBL/GenBank/DDBJ whole genome shotgun (WGS) entry which is preliminary data.</text>
</comment>
<keyword evidence="1" id="KW-1133">Transmembrane helix</keyword>
<dbReference type="AlphaFoldDB" id="A0A8J4Q208"/>